<dbReference type="Proteomes" id="UP000711614">
    <property type="component" value="Unassembled WGS sequence"/>
</dbReference>
<evidence type="ECO:0000313" key="5">
    <source>
        <dbReference type="Proteomes" id="UP000711614"/>
    </source>
</evidence>
<dbReference type="InterPro" id="IPR050559">
    <property type="entry name" value="P-Pant_transferase_sf"/>
</dbReference>
<dbReference type="Gene3D" id="3.90.470.20">
    <property type="entry name" value="4'-phosphopantetheinyl transferase domain"/>
    <property type="match status" value="1"/>
</dbReference>
<dbReference type="InterPro" id="IPR008278">
    <property type="entry name" value="4-PPantetheinyl_Trfase_dom"/>
</dbReference>
<dbReference type="GO" id="GO:0016740">
    <property type="term" value="F:transferase activity"/>
    <property type="evidence" value="ECO:0007669"/>
    <property type="project" value="UniProtKB-KW"/>
</dbReference>
<evidence type="ECO:0000256" key="1">
    <source>
        <dbReference type="ARBA" id="ARBA00010990"/>
    </source>
</evidence>
<comment type="caution">
    <text evidence="4">The sequence shown here is derived from an EMBL/GenBank/DDBJ whole genome shotgun (WGS) entry which is preliminary data.</text>
</comment>
<gene>
    <name evidence="4" type="ORF">JOF48_003552</name>
</gene>
<dbReference type="Pfam" id="PF01648">
    <property type="entry name" value="ACPS"/>
    <property type="match status" value="1"/>
</dbReference>
<reference evidence="4 5" key="1">
    <citation type="submission" date="2021-03" db="EMBL/GenBank/DDBJ databases">
        <title>Sequencing the genomes of 1000 actinobacteria strains.</title>
        <authorList>
            <person name="Klenk H.-P."/>
        </authorList>
    </citation>
    <scope>NUCLEOTIDE SEQUENCE [LARGE SCALE GENOMIC DNA]</scope>
    <source>
        <strain evidence="4 5">DSM 16005</strain>
    </source>
</reference>
<organism evidence="4 5">
    <name type="scientific">Arthrobacter stackebrandtii</name>
    <dbReference type="NCBI Taxonomy" id="272161"/>
    <lineage>
        <taxon>Bacteria</taxon>
        <taxon>Bacillati</taxon>
        <taxon>Actinomycetota</taxon>
        <taxon>Actinomycetes</taxon>
        <taxon>Micrococcales</taxon>
        <taxon>Micrococcaceae</taxon>
        <taxon>Arthrobacter</taxon>
    </lineage>
</organism>
<proteinExistence type="inferred from homology"/>
<keyword evidence="2 4" id="KW-0808">Transferase</keyword>
<dbReference type="EC" id="2.7.8.-" evidence="4"/>
<accession>A0ABS4Z141</accession>
<dbReference type="PANTHER" id="PTHR12215">
    <property type="entry name" value="PHOSPHOPANTETHEINE TRANSFERASE"/>
    <property type="match status" value="1"/>
</dbReference>
<protein>
    <submittedName>
        <fullName evidence="4">4'-phosphopantetheinyl transferase</fullName>
        <ecNumber evidence="4">2.7.8.-</ecNumber>
    </submittedName>
</protein>
<evidence type="ECO:0000259" key="3">
    <source>
        <dbReference type="Pfam" id="PF01648"/>
    </source>
</evidence>
<dbReference type="SUPFAM" id="SSF56214">
    <property type="entry name" value="4'-phosphopantetheinyl transferase"/>
    <property type="match status" value="2"/>
</dbReference>
<comment type="similarity">
    <text evidence="1">Belongs to the P-Pant transferase superfamily. Gsp/Sfp/HetI/AcpT family.</text>
</comment>
<dbReference type="InterPro" id="IPR037143">
    <property type="entry name" value="4-PPantetheinyl_Trfase_dom_sf"/>
</dbReference>
<feature type="domain" description="4'-phosphopantetheinyl transferase" evidence="3">
    <location>
        <begin position="112"/>
        <end position="177"/>
    </location>
</feature>
<evidence type="ECO:0000256" key="2">
    <source>
        <dbReference type="ARBA" id="ARBA00022679"/>
    </source>
</evidence>
<dbReference type="EMBL" id="JAGIOI010000001">
    <property type="protein sequence ID" value="MBP2414753.1"/>
    <property type="molecule type" value="Genomic_DNA"/>
</dbReference>
<dbReference type="PANTHER" id="PTHR12215:SF10">
    <property type="entry name" value="L-AMINOADIPATE-SEMIALDEHYDE DEHYDROGENASE-PHOSPHOPANTETHEINYL TRANSFERASE"/>
    <property type="match status" value="1"/>
</dbReference>
<keyword evidence="5" id="KW-1185">Reference proteome</keyword>
<sequence length="281" mass="29340">MTPGAEVWICRGTPEVAMDAAWLSEGERACIAAKRLPADRARSAAARILLKRLLAAEFGIDPGTVQLLAAGGRGTRPELAWVRQPGGPPGLSANVSHAGDVVVVAVARGGMVGVDVEQHCATGFDGFDQVALSVPERDLVAGTLPALQPQLRTDLWVRKEAALKAVGEGLRRDPAELCFAGSVLGSRAVNVHSGVAVQLLEAAVECSAAVAVVGASSLRCHEIPEPSAPANNYAIKTWPFRELGKAMLSFSTASAARPALETSGQFRPHAYPAPSTEETQL</sequence>
<evidence type="ECO:0000313" key="4">
    <source>
        <dbReference type="EMBL" id="MBP2414753.1"/>
    </source>
</evidence>
<name>A0ABS4Z141_9MICC</name>